<feature type="transmembrane region" description="Helical" evidence="1">
    <location>
        <begin position="162"/>
        <end position="184"/>
    </location>
</feature>
<dbReference type="GO" id="GO:0016747">
    <property type="term" value="F:acyltransferase activity, transferring groups other than amino-acyl groups"/>
    <property type="evidence" value="ECO:0007669"/>
    <property type="project" value="InterPro"/>
</dbReference>
<keyword evidence="1" id="KW-0812">Transmembrane</keyword>
<comment type="caution">
    <text evidence="3">The sequence shown here is derived from an EMBL/GenBank/DDBJ whole genome shotgun (WGS) entry which is preliminary data.</text>
</comment>
<evidence type="ECO:0000259" key="2">
    <source>
        <dbReference type="Pfam" id="PF01757"/>
    </source>
</evidence>
<protein>
    <recommendedName>
        <fullName evidence="2">Acyltransferase 3 domain-containing protein</fullName>
    </recommendedName>
</protein>
<feature type="transmembrane region" description="Helical" evidence="1">
    <location>
        <begin position="12"/>
        <end position="31"/>
    </location>
</feature>
<dbReference type="OrthoDB" id="9816048at2"/>
<reference evidence="4" key="1">
    <citation type="submission" date="2016-01" db="EMBL/GenBank/DDBJ databases">
        <authorList>
            <person name="Mitreva M."/>
            <person name="Pepin K.H."/>
            <person name="Mihindukulasuriya K.A."/>
            <person name="Fulton R."/>
            <person name="Fronick C."/>
            <person name="O'Laughlin M."/>
            <person name="Miner T."/>
            <person name="Herter B."/>
            <person name="Rosa B.A."/>
            <person name="Cordes M."/>
            <person name="Tomlinson C."/>
            <person name="Wollam A."/>
            <person name="Palsikar V.B."/>
            <person name="Mardis E.R."/>
            <person name="Wilson R.K."/>
        </authorList>
    </citation>
    <scope>NUCLEOTIDE SEQUENCE [LARGE SCALE GENOMIC DNA]</scope>
    <source>
        <strain evidence="4">MJR7716</strain>
    </source>
</reference>
<dbReference type="Pfam" id="PF01757">
    <property type="entry name" value="Acyl_transf_3"/>
    <property type="match status" value="1"/>
</dbReference>
<accession>A0A133QDE2</accession>
<feature type="transmembrane region" description="Helical" evidence="1">
    <location>
        <begin position="126"/>
        <end position="150"/>
    </location>
</feature>
<keyword evidence="4" id="KW-1185">Reference proteome</keyword>
<proteinExistence type="predicted"/>
<dbReference type="EMBL" id="LRQG01000056">
    <property type="protein sequence ID" value="KXA40891.1"/>
    <property type="molecule type" value="Genomic_DNA"/>
</dbReference>
<keyword evidence="1" id="KW-1133">Transmembrane helix</keyword>
<evidence type="ECO:0000313" key="3">
    <source>
        <dbReference type="EMBL" id="KXA40891.1"/>
    </source>
</evidence>
<evidence type="ECO:0000256" key="1">
    <source>
        <dbReference type="SAM" id="Phobius"/>
    </source>
</evidence>
<organism evidence="3 4">
    <name type="scientific">Prevotella corporis</name>
    <dbReference type="NCBI Taxonomy" id="28128"/>
    <lineage>
        <taxon>Bacteria</taxon>
        <taxon>Pseudomonadati</taxon>
        <taxon>Bacteroidota</taxon>
        <taxon>Bacteroidia</taxon>
        <taxon>Bacteroidales</taxon>
        <taxon>Prevotellaceae</taxon>
        <taxon>Prevotella</taxon>
    </lineage>
</organism>
<feature type="domain" description="Acyltransferase 3" evidence="2">
    <location>
        <begin position="12"/>
        <end position="213"/>
    </location>
</feature>
<sequence length="232" mass="26242">MLMGGGYVRELYGGVWFLKCLFACYIVVYISKKVIRNDVAACAISSIAMLAIPYGGSLMINYYLLFFWTGYFLRKHYQWYDKYTKLITYLSLIVFTLLILLGKGQAVDKVTLQTIISMPTYIVMEYIVGLAGSMLCLGICKTVCSIASASKLIDELSNIGKYTLGIYVVQIFVLERLAVAIPFFQVSEIGVLEDLVILPIIGIVFTFISYYIVRFTSRSQWVNNMFYGGQYA</sequence>
<evidence type="ECO:0000313" key="4">
    <source>
        <dbReference type="Proteomes" id="UP000070533"/>
    </source>
</evidence>
<dbReference type="Proteomes" id="UP000070533">
    <property type="component" value="Unassembled WGS sequence"/>
</dbReference>
<dbReference type="RefSeq" id="WP_060940436.1">
    <property type="nucleotide sequence ID" value="NZ_KQ957214.1"/>
</dbReference>
<feature type="transmembrane region" description="Helical" evidence="1">
    <location>
        <begin position="86"/>
        <end position="106"/>
    </location>
</feature>
<dbReference type="PATRIC" id="fig|28128.5.peg.938"/>
<dbReference type="AlphaFoldDB" id="A0A133QDE2"/>
<gene>
    <name evidence="3" type="ORF">HMPREF3226_00936</name>
</gene>
<feature type="transmembrane region" description="Helical" evidence="1">
    <location>
        <begin position="43"/>
        <end position="65"/>
    </location>
</feature>
<name>A0A133QDE2_9BACT</name>
<dbReference type="InterPro" id="IPR002656">
    <property type="entry name" value="Acyl_transf_3_dom"/>
</dbReference>
<feature type="transmembrane region" description="Helical" evidence="1">
    <location>
        <begin position="196"/>
        <end position="213"/>
    </location>
</feature>
<keyword evidence="1" id="KW-0472">Membrane</keyword>